<comment type="caution">
    <text evidence="6">The sequence shown here is derived from an EMBL/GenBank/DDBJ whole genome shotgun (WGS) entry which is preliminary data.</text>
</comment>
<dbReference type="GO" id="GO:0022857">
    <property type="term" value="F:transmembrane transporter activity"/>
    <property type="evidence" value="ECO:0007669"/>
    <property type="project" value="InterPro"/>
</dbReference>
<evidence type="ECO:0000313" key="6">
    <source>
        <dbReference type="EMBL" id="CAF2098121.1"/>
    </source>
</evidence>
<dbReference type="PANTHER" id="PTHR23534">
    <property type="entry name" value="MFS PERMEASE"/>
    <property type="match status" value="1"/>
</dbReference>
<feature type="transmembrane region" description="Helical" evidence="5">
    <location>
        <begin position="166"/>
        <end position="186"/>
    </location>
</feature>
<evidence type="ECO:0000256" key="5">
    <source>
        <dbReference type="SAM" id="Phobius"/>
    </source>
</evidence>
<feature type="transmembrane region" description="Helical" evidence="5">
    <location>
        <begin position="111"/>
        <end position="130"/>
    </location>
</feature>
<dbReference type="InterPro" id="IPR036259">
    <property type="entry name" value="MFS_trans_sf"/>
</dbReference>
<protein>
    <submittedName>
        <fullName evidence="6">Uncharacterized protein</fullName>
    </submittedName>
</protein>
<evidence type="ECO:0000256" key="3">
    <source>
        <dbReference type="ARBA" id="ARBA00022989"/>
    </source>
</evidence>
<dbReference type="InterPro" id="IPR005828">
    <property type="entry name" value="MFS_sugar_transport-like"/>
</dbReference>
<gene>
    <name evidence="6" type="ORF">MBJ925_LOCUS21762</name>
</gene>
<evidence type="ECO:0000256" key="2">
    <source>
        <dbReference type="ARBA" id="ARBA00022692"/>
    </source>
</evidence>
<dbReference type="GO" id="GO:0016020">
    <property type="term" value="C:membrane"/>
    <property type="evidence" value="ECO:0007669"/>
    <property type="project" value="UniProtKB-SubCell"/>
</dbReference>
<dbReference type="PANTHER" id="PTHR23534:SF1">
    <property type="entry name" value="MAJOR FACILITATOR SUPERFAMILY PROTEIN"/>
    <property type="match status" value="1"/>
</dbReference>
<keyword evidence="4 5" id="KW-0472">Membrane</keyword>
<keyword evidence="3 5" id="KW-1133">Transmembrane helix</keyword>
<evidence type="ECO:0000313" key="7">
    <source>
        <dbReference type="Proteomes" id="UP000663824"/>
    </source>
</evidence>
<dbReference type="Proteomes" id="UP000663824">
    <property type="component" value="Unassembled WGS sequence"/>
</dbReference>
<organism evidence="6 7">
    <name type="scientific">Rotaria magnacalcarata</name>
    <dbReference type="NCBI Taxonomy" id="392030"/>
    <lineage>
        <taxon>Eukaryota</taxon>
        <taxon>Metazoa</taxon>
        <taxon>Spiralia</taxon>
        <taxon>Gnathifera</taxon>
        <taxon>Rotifera</taxon>
        <taxon>Eurotatoria</taxon>
        <taxon>Bdelloidea</taxon>
        <taxon>Philodinida</taxon>
        <taxon>Philodinidae</taxon>
        <taxon>Rotaria</taxon>
    </lineage>
</organism>
<comment type="subcellular location">
    <subcellularLocation>
        <location evidence="1">Membrane</location>
    </subcellularLocation>
</comment>
<evidence type="ECO:0000256" key="4">
    <source>
        <dbReference type="ARBA" id="ARBA00023136"/>
    </source>
</evidence>
<dbReference type="Pfam" id="PF00083">
    <property type="entry name" value="Sugar_tr"/>
    <property type="match status" value="1"/>
</dbReference>
<name>A0A816TL46_9BILA</name>
<evidence type="ECO:0000256" key="1">
    <source>
        <dbReference type="ARBA" id="ARBA00004370"/>
    </source>
</evidence>
<accession>A0A816TL46</accession>
<reference evidence="6" key="1">
    <citation type="submission" date="2021-02" db="EMBL/GenBank/DDBJ databases">
        <authorList>
            <person name="Nowell W R."/>
        </authorList>
    </citation>
    <scope>NUCLEOTIDE SEQUENCE</scope>
</reference>
<keyword evidence="2 5" id="KW-0812">Transmembrane</keyword>
<dbReference type="AlphaFoldDB" id="A0A816TL46"/>
<feature type="transmembrane region" description="Helical" evidence="5">
    <location>
        <begin position="142"/>
        <end position="160"/>
    </location>
</feature>
<dbReference type="SUPFAM" id="SSF103473">
    <property type="entry name" value="MFS general substrate transporter"/>
    <property type="match status" value="1"/>
</dbReference>
<dbReference type="EMBL" id="CAJNRE010011061">
    <property type="protein sequence ID" value="CAF2098121.1"/>
    <property type="molecule type" value="Genomic_DNA"/>
</dbReference>
<sequence>MNNQVESDAADKCVNSESAIVINIESCHPTTLYNDTQNEVPIMASISDNICSQDAIILKHAEIEDSKDTNTTEQRVVESSTAVHDLNSQAINYIQVSTTTVAAKSFTDSNLATIPIGVMLLIGTVSSIFLPHAIARFGYRRPFYFGALMGAIGAGLSIVAAWYKLYWLLIVSSGFLGGQLPCTLYYRLVALQFSTQEFAPKAMAMVIAGGCFSSLLG</sequence>
<proteinExistence type="predicted"/>